<keyword evidence="1" id="KW-0175">Coiled coil</keyword>
<evidence type="ECO:0000313" key="3">
    <source>
        <dbReference type="EMBL" id="TGG88905.1"/>
    </source>
</evidence>
<evidence type="ECO:0000313" key="5">
    <source>
        <dbReference type="Proteomes" id="UP000297288"/>
    </source>
</evidence>
<proteinExistence type="predicted"/>
<name>A0A1G6HRJ5_9BACT</name>
<dbReference type="STRING" id="28234.SAMN04488588_0047"/>
<reference evidence="3 5" key="2">
    <citation type="submission" date="2019-04" db="EMBL/GenBank/DDBJ databases">
        <title>Draft genome sequence data and analysis of a Fermenting Bacterium, Geotoga petraea strain HO-Geo1, isolated from heavy-oil petroleum reservoir in Russia.</title>
        <authorList>
            <person name="Grouzdev D.S."/>
            <person name="Semenova E.M."/>
            <person name="Sokolova D.S."/>
            <person name="Tourova T.P."/>
            <person name="Poltaraus A.B."/>
            <person name="Nazina T.N."/>
        </authorList>
    </citation>
    <scope>NUCLEOTIDE SEQUENCE [LARGE SCALE GENOMIC DNA]</scope>
    <source>
        <strain evidence="3 5">HO-Geo1</strain>
    </source>
</reference>
<dbReference type="EMBL" id="SRME01000001">
    <property type="protein sequence ID" value="TGG88905.1"/>
    <property type="molecule type" value="Genomic_DNA"/>
</dbReference>
<dbReference type="RefSeq" id="WP_091401697.1">
    <property type="nucleotide sequence ID" value="NZ_LTDH01000001.1"/>
</dbReference>
<dbReference type="Proteomes" id="UP000199322">
    <property type="component" value="Unassembled WGS sequence"/>
</dbReference>
<organism evidence="2 4">
    <name type="scientific">Geotoga petraea</name>
    <dbReference type="NCBI Taxonomy" id="28234"/>
    <lineage>
        <taxon>Bacteria</taxon>
        <taxon>Thermotogati</taxon>
        <taxon>Thermotogota</taxon>
        <taxon>Thermotogae</taxon>
        <taxon>Petrotogales</taxon>
        <taxon>Petrotogaceae</taxon>
        <taxon>Geotoga</taxon>
    </lineage>
</organism>
<accession>A0A1G6HRJ5</accession>
<dbReference type="OrthoDB" id="1397020at2"/>
<dbReference type="Proteomes" id="UP000297288">
    <property type="component" value="Unassembled WGS sequence"/>
</dbReference>
<keyword evidence="4" id="KW-1185">Reference proteome</keyword>
<dbReference type="AlphaFoldDB" id="A0A1G6HRJ5"/>
<protein>
    <submittedName>
        <fullName evidence="2">CRISPR-associated protein Csh1</fullName>
    </submittedName>
</protein>
<evidence type="ECO:0000256" key="1">
    <source>
        <dbReference type="SAM" id="Coils"/>
    </source>
</evidence>
<evidence type="ECO:0000313" key="2">
    <source>
        <dbReference type="EMBL" id="SDB96126.1"/>
    </source>
</evidence>
<evidence type="ECO:0000313" key="4">
    <source>
        <dbReference type="Proteomes" id="UP000199322"/>
    </source>
</evidence>
<sequence>MFEILLELLNIFSREFEKDPNIILDNYSLKDGVYIKLDETGEIIDHLFVKNKKDDDELFHSEKYEWFKERDYFSSILDTNKCIDTKNRKIHSNNFFTMFLKMENYKEKNNYIKLLNSHFEKLKNPRSYGSNDKNTQKIFDTLSETLPVDDMDNYNIEEYKKILIDKYGDIKNLLEEIKEKNNEKDSKFKSYYLKVFFDKDLDKYKKFYELYTKPRIFASNSYNREGREGEIYGLPIPNISLNSKKPFNQLKSTKFEAPFRVSPEQAMDLYNFFEFLSNLKNRYFYITGNCKFKGDYNQENVDKENCHFIYKENENGKAIIKDYDYLIDFDNNINFDYKKIIEPSKKLKMKEEYRPISRLYELESKVDYYFFNQKLKNNYFEERIRDQSISSYLKEILMITRDSFYNYFKKNKVRDIKHILTKYGVEIIKENFKKSGDYVIPAFNLYISMKIYFELGGVEMKDKIRSNLEYFKKNGEDITQLQNIEEYSFLAGQIVKYLIGKSKKSKKTHELVSPFLNCSTVEDMKHEIAGYFEKYKHELMLNQFRDNLISILFNFENEKEKIDFDMFFAGYLTRENIFYSNKEDRENLKKGDEII</sequence>
<dbReference type="EMBL" id="FMYV01000001">
    <property type="protein sequence ID" value="SDB96126.1"/>
    <property type="molecule type" value="Genomic_DNA"/>
</dbReference>
<feature type="coiled-coil region" evidence="1">
    <location>
        <begin position="163"/>
        <end position="190"/>
    </location>
</feature>
<gene>
    <name evidence="3" type="ORF">E4650_01550</name>
    <name evidence="2" type="ORF">SAMN04488588_0047</name>
</gene>
<reference evidence="2 4" key="1">
    <citation type="submission" date="2016-10" db="EMBL/GenBank/DDBJ databases">
        <authorList>
            <person name="de Groot N.N."/>
        </authorList>
    </citation>
    <scope>NUCLEOTIDE SEQUENCE [LARGE SCALE GENOMIC DNA]</scope>
    <source>
        <strain evidence="2 4">WG14</strain>
    </source>
</reference>